<gene>
    <name evidence="1" type="ORF">SAMN02194393_05063</name>
</gene>
<dbReference type="InterPro" id="IPR011322">
    <property type="entry name" value="N-reg_PII-like_a/b"/>
</dbReference>
<evidence type="ECO:0000313" key="1">
    <source>
        <dbReference type="EMBL" id="SKC89722.1"/>
    </source>
</evidence>
<accession>A0A1T5MNF6</accession>
<dbReference type="SUPFAM" id="SSF54913">
    <property type="entry name" value="GlnB-like"/>
    <property type="match status" value="1"/>
</dbReference>
<sequence length="114" mass="12460">MQVLVCVINKKDCLESILENFINSGIMGATIIDSIGMARVLNDTEPSNLPAFGSIRMILNENRPFNKTIFVVLKDSQVDTAINCIKKEVGDINEPGIGILFTIPVNHVEGGMLK</sequence>
<dbReference type="RefSeq" id="WP_079495658.1">
    <property type="nucleotide sequence ID" value="NZ_FUZT01000020.1"/>
</dbReference>
<dbReference type="OrthoDB" id="9810781at2"/>
<dbReference type="AlphaFoldDB" id="A0A1T5MNF6"/>
<proteinExistence type="predicted"/>
<organism evidence="1 2">
    <name type="scientific">Maledivibacter halophilus</name>
    <dbReference type="NCBI Taxonomy" id="36842"/>
    <lineage>
        <taxon>Bacteria</taxon>
        <taxon>Bacillati</taxon>
        <taxon>Bacillota</taxon>
        <taxon>Clostridia</taxon>
        <taxon>Peptostreptococcales</taxon>
        <taxon>Caminicellaceae</taxon>
        <taxon>Maledivibacter</taxon>
    </lineage>
</organism>
<dbReference type="Proteomes" id="UP000190285">
    <property type="component" value="Unassembled WGS sequence"/>
</dbReference>
<keyword evidence="2" id="KW-1185">Reference proteome</keyword>
<protein>
    <recommendedName>
        <fullName evidence="3">Nitrogen regulatory protein P-II family</fullName>
    </recommendedName>
</protein>
<dbReference type="EMBL" id="FUZT01000020">
    <property type="protein sequence ID" value="SKC89722.1"/>
    <property type="molecule type" value="Genomic_DNA"/>
</dbReference>
<reference evidence="1 2" key="1">
    <citation type="submission" date="2017-02" db="EMBL/GenBank/DDBJ databases">
        <authorList>
            <person name="Peterson S.W."/>
        </authorList>
    </citation>
    <scope>NUCLEOTIDE SEQUENCE [LARGE SCALE GENOMIC DNA]</scope>
    <source>
        <strain evidence="1 2">M1</strain>
    </source>
</reference>
<evidence type="ECO:0000313" key="2">
    <source>
        <dbReference type="Proteomes" id="UP000190285"/>
    </source>
</evidence>
<dbReference type="STRING" id="36842.SAMN02194393_05063"/>
<evidence type="ECO:0008006" key="3">
    <source>
        <dbReference type="Google" id="ProtNLM"/>
    </source>
</evidence>
<name>A0A1T5MNF6_9FIRM</name>